<evidence type="ECO:0000313" key="3">
    <source>
        <dbReference type="Proteomes" id="UP000239814"/>
    </source>
</evidence>
<sequence>MDPSTGSGTGELIDTLTGFVEDLRGRGIVVGPSNLIDAGRAMEVLDLLDRNSLREGLAATLLSDHLHRDTFDLCFELWFPLGNAARAGAIAVPRNASGEVDVDALRELTAEVLADDDAMADGRFDQLVAAIVAEVGRYESARGESYSVYQAMSAIAPQTLIARIAAAMAAGMPREEGQRPGAGNAVSGPNRPGAGNAVSGPNRPGAGNAVSGPNRPGTDQLTRRAARNATQQLRAAVETEVQRRMSAVRGRDEVAGYAVPKLPEQIDFFSANPQDMAKLRRTIDPIARLLAAKLEFRRRRNHRGAVDIRSTLRASMSTGGVPIELRHRKPRPGKPELVVICDVSGSVAGFSSFTLQLVYALRQQFSNVRVFAFIDTVDEVTDYFDRSHAEDQFGERMATMLSQARISTRDGHSDYGHMLRGFAEKYLDSLTHRGALLILGDARNNYALSSVEALAKLRERVRNAYWLNPERKENWDTGDSIASKYGEVIEMYECRNAEQLGQVIGNLLPV</sequence>
<reference evidence="2 3" key="1">
    <citation type="submission" date="2018-03" db="EMBL/GenBank/DDBJ databases">
        <title>Characteristics and genome of n-alkane degrading marine bacteria Gordonia iterans isolated from crude oil contaminated in Tae-an, South Korea.</title>
        <authorList>
            <person name="Lee S.-S."/>
            <person name="Kim H."/>
        </authorList>
    </citation>
    <scope>NUCLEOTIDE SEQUENCE [LARGE SCALE GENOMIC DNA]</scope>
    <source>
        <strain evidence="2 3">Co17</strain>
    </source>
</reference>
<dbReference type="OrthoDB" id="5174525at2"/>
<keyword evidence="3" id="KW-1185">Reference proteome</keyword>
<accession>A0A2S0KHP8</accession>
<dbReference type="PANTHER" id="PTHR39338:SF5">
    <property type="entry name" value="BLR6139 PROTEIN"/>
    <property type="match status" value="1"/>
</dbReference>
<evidence type="ECO:0008006" key="4">
    <source>
        <dbReference type="Google" id="ProtNLM"/>
    </source>
</evidence>
<dbReference type="InterPro" id="IPR011195">
    <property type="entry name" value="UCP010256"/>
</dbReference>
<organism evidence="2 3">
    <name type="scientific">Gordonia iterans</name>
    <dbReference type="NCBI Taxonomy" id="1004901"/>
    <lineage>
        <taxon>Bacteria</taxon>
        <taxon>Bacillati</taxon>
        <taxon>Actinomycetota</taxon>
        <taxon>Actinomycetes</taxon>
        <taxon>Mycobacteriales</taxon>
        <taxon>Gordoniaceae</taxon>
        <taxon>Gordonia</taxon>
    </lineage>
</organism>
<dbReference type="Pfam" id="PF05762">
    <property type="entry name" value="VWA_CoxE"/>
    <property type="match status" value="1"/>
</dbReference>
<dbReference type="AlphaFoldDB" id="A0A2S0KHP8"/>
<dbReference type="PIRSF" id="PIRSF010256">
    <property type="entry name" value="CoxE_vWa"/>
    <property type="match status" value="1"/>
</dbReference>
<protein>
    <recommendedName>
        <fullName evidence="4">VWA domain-containing protein</fullName>
    </recommendedName>
</protein>
<dbReference type="EMBL" id="CP027433">
    <property type="protein sequence ID" value="AVM01199.1"/>
    <property type="molecule type" value="Genomic_DNA"/>
</dbReference>
<feature type="region of interest" description="Disordered" evidence="1">
    <location>
        <begin position="172"/>
        <end position="232"/>
    </location>
</feature>
<name>A0A2S0KHP8_9ACTN</name>
<proteinExistence type="predicted"/>
<dbReference type="PANTHER" id="PTHR39338">
    <property type="entry name" value="BLL5662 PROTEIN-RELATED"/>
    <property type="match status" value="1"/>
</dbReference>
<gene>
    <name evidence="2" type="ORF">C6V83_14025</name>
</gene>
<dbReference type="Proteomes" id="UP000239814">
    <property type="component" value="Chromosome"/>
</dbReference>
<evidence type="ECO:0000313" key="2">
    <source>
        <dbReference type="EMBL" id="AVM01199.1"/>
    </source>
</evidence>
<dbReference type="RefSeq" id="WP_105942910.1">
    <property type="nucleotide sequence ID" value="NZ_CP027433.1"/>
</dbReference>
<dbReference type="InterPro" id="IPR008912">
    <property type="entry name" value="Uncharacterised_CoxE"/>
</dbReference>
<dbReference type="KEGG" id="git:C6V83_14025"/>
<evidence type="ECO:0000256" key="1">
    <source>
        <dbReference type="SAM" id="MobiDB-lite"/>
    </source>
</evidence>